<gene>
    <name evidence="2" type="ORF">MMYC01_202832</name>
</gene>
<accession>A0A175W7G9</accession>
<proteinExistence type="predicted"/>
<dbReference type="Proteomes" id="UP000078237">
    <property type="component" value="Unassembled WGS sequence"/>
</dbReference>
<dbReference type="OrthoDB" id="4596596at2759"/>
<feature type="compositionally biased region" description="Pro residues" evidence="1">
    <location>
        <begin position="222"/>
        <end position="240"/>
    </location>
</feature>
<sequence>MADSGRNAPTRIGRSWCPIPHFYEETWSYLNGNIRILDKLPAVKMRALRKARGLKTPALARKDFNAASQGQAETLRWMANPSREALGQVLGARDIATQSSRAPRLPPDNSTLTFTPSWGMVDRATLLTSITLNTLNQQSLLREGTDERPMSGCLRDPDISKIKTGNAVHAYDGLRSCPPLVADSARTWRPYLGRESRTEICHPRAHHRHAVNTPAPYLMPTGPSPPDLNLPPYAPNPNLQ</sequence>
<keyword evidence="3" id="KW-1185">Reference proteome</keyword>
<protein>
    <submittedName>
        <fullName evidence="2">Uncharacterized protein</fullName>
    </submittedName>
</protein>
<dbReference type="AlphaFoldDB" id="A0A175W7G9"/>
<organism evidence="2 3">
    <name type="scientific">Madurella mycetomatis</name>
    <dbReference type="NCBI Taxonomy" id="100816"/>
    <lineage>
        <taxon>Eukaryota</taxon>
        <taxon>Fungi</taxon>
        <taxon>Dikarya</taxon>
        <taxon>Ascomycota</taxon>
        <taxon>Pezizomycotina</taxon>
        <taxon>Sordariomycetes</taxon>
        <taxon>Sordariomycetidae</taxon>
        <taxon>Sordariales</taxon>
        <taxon>Sordariales incertae sedis</taxon>
        <taxon>Madurella</taxon>
    </lineage>
</organism>
<evidence type="ECO:0000256" key="1">
    <source>
        <dbReference type="SAM" id="MobiDB-lite"/>
    </source>
</evidence>
<name>A0A175W7G9_9PEZI</name>
<evidence type="ECO:0000313" key="2">
    <source>
        <dbReference type="EMBL" id="KXX79738.1"/>
    </source>
</evidence>
<evidence type="ECO:0000313" key="3">
    <source>
        <dbReference type="Proteomes" id="UP000078237"/>
    </source>
</evidence>
<reference evidence="2 3" key="1">
    <citation type="journal article" date="2016" name="Genome Announc.">
        <title>Genome Sequence of Madurella mycetomatis mm55, Isolated from a Human Mycetoma Case in Sudan.</title>
        <authorList>
            <person name="Smit S."/>
            <person name="Derks M.F."/>
            <person name="Bervoets S."/>
            <person name="Fahal A."/>
            <person name="van Leeuwen W."/>
            <person name="van Belkum A."/>
            <person name="van de Sande W.W."/>
        </authorList>
    </citation>
    <scope>NUCLEOTIDE SEQUENCE [LARGE SCALE GENOMIC DNA]</scope>
    <source>
        <strain evidence="3">mm55</strain>
    </source>
</reference>
<dbReference type="VEuPathDB" id="FungiDB:MMYC01_202832"/>
<feature type="region of interest" description="Disordered" evidence="1">
    <location>
        <begin position="213"/>
        <end position="240"/>
    </location>
</feature>
<dbReference type="EMBL" id="LCTW02000078">
    <property type="protein sequence ID" value="KXX79738.1"/>
    <property type="molecule type" value="Genomic_DNA"/>
</dbReference>
<comment type="caution">
    <text evidence="2">The sequence shown here is derived from an EMBL/GenBank/DDBJ whole genome shotgun (WGS) entry which is preliminary data.</text>
</comment>